<proteinExistence type="predicted"/>
<dbReference type="EMBL" id="BJXB01000054">
    <property type="protein sequence ID" value="GEM50054.1"/>
    <property type="molecule type" value="Genomic_DNA"/>
</dbReference>
<organism evidence="1 2">
    <name type="scientific">Deinococcus cellulosilyticus (strain DSM 18568 / NBRC 106333 / KACC 11606 / 5516J-15)</name>
    <dbReference type="NCBI Taxonomy" id="1223518"/>
    <lineage>
        <taxon>Bacteria</taxon>
        <taxon>Thermotogati</taxon>
        <taxon>Deinococcota</taxon>
        <taxon>Deinococci</taxon>
        <taxon>Deinococcales</taxon>
        <taxon>Deinococcaceae</taxon>
        <taxon>Deinococcus</taxon>
    </lineage>
</organism>
<accession>A0A511NB73</accession>
<keyword evidence="2" id="KW-1185">Reference proteome</keyword>
<protein>
    <submittedName>
        <fullName evidence="1">Uncharacterized protein</fullName>
    </submittedName>
</protein>
<dbReference type="AlphaFoldDB" id="A0A511NB73"/>
<evidence type="ECO:0000313" key="1">
    <source>
        <dbReference type="EMBL" id="GEM50054.1"/>
    </source>
</evidence>
<reference evidence="1 2" key="1">
    <citation type="submission" date="2019-07" db="EMBL/GenBank/DDBJ databases">
        <title>Whole genome shotgun sequence of Deinococcus cellulosilyticus NBRC 106333.</title>
        <authorList>
            <person name="Hosoyama A."/>
            <person name="Uohara A."/>
            <person name="Ohji S."/>
            <person name="Ichikawa N."/>
        </authorList>
    </citation>
    <scope>NUCLEOTIDE SEQUENCE [LARGE SCALE GENOMIC DNA]</scope>
    <source>
        <strain evidence="1 2">NBRC 106333</strain>
    </source>
</reference>
<evidence type="ECO:0000313" key="2">
    <source>
        <dbReference type="Proteomes" id="UP000321306"/>
    </source>
</evidence>
<comment type="caution">
    <text evidence="1">The sequence shown here is derived from an EMBL/GenBank/DDBJ whole genome shotgun (WGS) entry which is preliminary data.</text>
</comment>
<sequence>MTSLNKELVQLNGYSVRVDLPDGLTEMEYIHLVHHTHHMVLKTAMLDVVSLWICWENDLDMQVIPVLQDLPPEMTWDLTSKYLGLRWHMHLLLCFLPFDQADQKHLLFACQKRIEVDCNGKITYIGERGPCFI</sequence>
<dbReference type="RefSeq" id="WP_146891829.1">
    <property type="nucleotide sequence ID" value="NZ_BJXB01000054.1"/>
</dbReference>
<gene>
    <name evidence="1" type="ORF">DC3_56890</name>
</gene>
<name>A0A511NB73_DEIC1</name>
<dbReference type="Proteomes" id="UP000321306">
    <property type="component" value="Unassembled WGS sequence"/>
</dbReference>